<gene>
    <name evidence="2" type="ORF">FHK82_04245</name>
</gene>
<accession>A0A558DC77</accession>
<evidence type="ECO:0000313" key="3">
    <source>
        <dbReference type="Proteomes" id="UP000317355"/>
    </source>
</evidence>
<evidence type="ECO:0000259" key="1">
    <source>
        <dbReference type="PROSITE" id="PS50851"/>
    </source>
</evidence>
<dbReference type="InterPro" id="IPR039315">
    <property type="entry name" value="CheW"/>
</dbReference>
<dbReference type="Gene3D" id="2.40.50.180">
    <property type="entry name" value="CheA-289, Domain 4"/>
    <property type="match status" value="1"/>
</dbReference>
<dbReference type="PANTHER" id="PTHR22617">
    <property type="entry name" value="CHEMOTAXIS SENSOR HISTIDINE KINASE-RELATED"/>
    <property type="match status" value="1"/>
</dbReference>
<dbReference type="SMART" id="SM00260">
    <property type="entry name" value="CheW"/>
    <property type="match status" value="1"/>
</dbReference>
<dbReference type="PROSITE" id="PS50851">
    <property type="entry name" value="CHEW"/>
    <property type="match status" value="1"/>
</dbReference>
<proteinExistence type="predicted"/>
<dbReference type="GO" id="GO:0005829">
    <property type="term" value="C:cytosol"/>
    <property type="evidence" value="ECO:0007669"/>
    <property type="project" value="TreeGrafter"/>
</dbReference>
<dbReference type="GO" id="GO:0006935">
    <property type="term" value="P:chemotaxis"/>
    <property type="evidence" value="ECO:0007669"/>
    <property type="project" value="InterPro"/>
</dbReference>
<protein>
    <submittedName>
        <fullName evidence="2">Chemotaxis protein CheW</fullName>
    </submittedName>
</protein>
<reference evidence="2 3" key="1">
    <citation type="submission" date="2019-07" db="EMBL/GenBank/DDBJ databases">
        <title>The pathways for chlorine oxyanion respiration interact through the shared metabolite chlorate.</title>
        <authorList>
            <person name="Barnum T.P."/>
            <person name="Cheng Y."/>
            <person name="Hill K.A."/>
            <person name="Lucas L.N."/>
            <person name="Carlson H.K."/>
            <person name="Coates J.D."/>
        </authorList>
    </citation>
    <scope>NUCLEOTIDE SEQUENCE [LARGE SCALE GENOMIC DNA]</scope>
    <source>
        <strain evidence="2">BK-3</strain>
    </source>
</reference>
<organism evidence="2 3">
    <name type="scientific">Sedimenticola thiotaurini</name>
    <dbReference type="NCBI Taxonomy" id="1543721"/>
    <lineage>
        <taxon>Bacteria</taxon>
        <taxon>Pseudomonadati</taxon>
        <taxon>Pseudomonadota</taxon>
        <taxon>Gammaproteobacteria</taxon>
        <taxon>Chromatiales</taxon>
        <taxon>Sedimenticolaceae</taxon>
        <taxon>Sedimenticola</taxon>
    </lineage>
</organism>
<dbReference type="GO" id="GO:0007165">
    <property type="term" value="P:signal transduction"/>
    <property type="evidence" value="ECO:0007669"/>
    <property type="project" value="InterPro"/>
</dbReference>
<sequence length="180" mass="20044">MTEKTSAELLQLLQSIENRSHQYAVGLPKQKIQQYWEGVLFSISGMGVIAPLEEVKEILNYPDGVTRVPGTQAWLLGMANIRGNLLPLIDLQQFLGGVPVVIGRRSRVLVINHQGLYSGLLVGDVQGMRHFLEEQRSKVPTLPDTVRQFVQGAYESEGAIRPVFSMNLLSENTEFRVASL</sequence>
<dbReference type="STRING" id="1543721.AAY24_09725"/>
<evidence type="ECO:0000313" key="2">
    <source>
        <dbReference type="EMBL" id="TVT58586.1"/>
    </source>
</evidence>
<dbReference type="Gene3D" id="2.30.30.40">
    <property type="entry name" value="SH3 Domains"/>
    <property type="match status" value="1"/>
</dbReference>
<dbReference type="InterPro" id="IPR036061">
    <property type="entry name" value="CheW-like_dom_sf"/>
</dbReference>
<dbReference type="EMBL" id="VMRY01000009">
    <property type="protein sequence ID" value="TVT58586.1"/>
    <property type="molecule type" value="Genomic_DNA"/>
</dbReference>
<dbReference type="InterPro" id="IPR002545">
    <property type="entry name" value="CheW-lke_dom"/>
</dbReference>
<comment type="caution">
    <text evidence="2">The sequence shown here is derived from an EMBL/GenBank/DDBJ whole genome shotgun (WGS) entry which is preliminary data.</text>
</comment>
<dbReference type="Proteomes" id="UP000317355">
    <property type="component" value="Unassembled WGS sequence"/>
</dbReference>
<dbReference type="SUPFAM" id="SSF50341">
    <property type="entry name" value="CheW-like"/>
    <property type="match status" value="1"/>
</dbReference>
<dbReference type="Pfam" id="PF01584">
    <property type="entry name" value="CheW"/>
    <property type="match status" value="1"/>
</dbReference>
<dbReference type="PANTHER" id="PTHR22617:SF43">
    <property type="entry name" value="PROTEIN PILI"/>
    <property type="match status" value="1"/>
</dbReference>
<name>A0A558DC77_9GAMM</name>
<feature type="domain" description="CheW-like" evidence="1">
    <location>
        <begin position="35"/>
        <end position="175"/>
    </location>
</feature>
<dbReference type="AlphaFoldDB" id="A0A558DC77"/>